<organism evidence="1 2">
    <name type="scientific">Candidatus Enterococcus lemimoniae</name>
    <dbReference type="NCBI Taxonomy" id="1834167"/>
    <lineage>
        <taxon>Bacteria</taxon>
        <taxon>Bacillati</taxon>
        <taxon>Bacillota</taxon>
        <taxon>Bacilli</taxon>
        <taxon>Lactobacillales</taxon>
        <taxon>Enterococcaceae</taxon>
        <taxon>Enterococcus</taxon>
    </lineage>
</organism>
<accession>A0ABZ2T644</accession>
<evidence type="ECO:0000313" key="1">
    <source>
        <dbReference type="EMBL" id="WYJ86845.1"/>
    </source>
</evidence>
<reference evidence="1 2" key="2">
    <citation type="submission" date="2024-03" db="EMBL/GenBank/DDBJ databases">
        <title>The Genome Sequence of Enterococcus sp. DIV0727d.</title>
        <authorList>
            <consortium name="The Broad Institute Genomics Platform"/>
            <consortium name="The Broad Institute Microbial Omics Core"/>
            <consortium name="The Broad Institute Genomic Center for Infectious Diseases"/>
            <person name="Earl A."/>
            <person name="Manson A."/>
            <person name="Gilmore M."/>
            <person name="Schwartman J."/>
            <person name="Shea T."/>
            <person name="Abouelleil A."/>
            <person name="Cao P."/>
            <person name="Chapman S."/>
            <person name="Cusick C."/>
            <person name="Young S."/>
            <person name="Neafsey D."/>
            <person name="Nusbaum C."/>
            <person name="Birren B."/>
        </authorList>
    </citation>
    <scope>NUCLEOTIDE SEQUENCE [LARGE SCALE GENOMIC DNA]</scope>
    <source>
        <strain evidence="1 2">12C11_DIV0727</strain>
    </source>
</reference>
<protein>
    <recommendedName>
        <fullName evidence="3">PhnB-like domain-containing protein</fullName>
    </recommendedName>
</protein>
<name>A0ABZ2T644_9ENTE</name>
<sequence>MKQPITYISVTEHAKAQIDFYVDVFPNTTTQSIIYYDEIC</sequence>
<gene>
    <name evidence="1" type="ORF">A5866_001929</name>
</gene>
<proteinExistence type="predicted"/>
<dbReference type="EMBL" id="CP147248">
    <property type="protein sequence ID" value="WYJ86845.1"/>
    <property type="molecule type" value="Genomic_DNA"/>
</dbReference>
<evidence type="ECO:0008006" key="3">
    <source>
        <dbReference type="Google" id="ProtNLM"/>
    </source>
</evidence>
<evidence type="ECO:0000313" key="2">
    <source>
        <dbReference type="Proteomes" id="UP000195080"/>
    </source>
</evidence>
<dbReference type="Proteomes" id="UP000195080">
    <property type="component" value="Chromosome"/>
</dbReference>
<reference evidence="2" key="1">
    <citation type="submission" date="2017-05" db="EMBL/GenBank/DDBJ databases">
        <title>The Genome Sequence of EEnterococcus faecalis 9F2_4866.</title>
        <authorList>
            <consortium name="The Broad Institute Genomics Platform"/>
            <consortium name="The Broad Institute Genomic Center for Infectious Diseases"/>
            <person name="Earl A."/>
            <person name="Manson A."/>
            <person name="Schwartman J."/>
            <person name="Gilmore M."/>
            <person name="Abouelleil A."/>
            <person name="Cao P."/>
            <person name="Chapman S."/>
            <person name="Cusick C."/>
            <person name="Shea T."/>
            <person name="Young S."/>
            <person name="Neafsey D."/>
            <person name="Nusbaum C."/>
            <person name="Birren B."/>
        </authorList>
    </citation>
    <scope>NUCLEOTIDE SEQUENCE [LARGE SCALE GENOMIC DNA]</scope>
    <source>
        <strain evidence="2">12C11_DIV0727</strain>
    </source>
</reference>
<keyword evidence="2" id="KW-1185">Reference proteome</keyword>